<evidence type="ECO:0000313" key="4">
    <source>
        <dbReference type="Proteomes" id="UP000182836"/>
    </source>
</evidence>
<dbReference type="Pfam" id="PF01546">
    <property type="entry name" value="Peptidase_M20"/>
    <property type="match status" value="1"/>
</dbReference>
<dbReference type="Pfam" id="PF07687">
    <property type="entry name" value="M20_dimer"/>
    <property type="match status" value="1"/>
</dbReference>
<feature type="binding site" evidence="1">
    <location>
        <position position="135"/>
    </location>
    <ligand>
        <name>Mn(2+)</name>
        <dbReference type="ChEBI" id="CHEBI:29035"/>
        <label>2</label>
    </ligand>
</feature>
<comment type="cofactor">
    <cofactor evidence="1">
        <name>Mn(2+)</name>
        <dbReference type="ChEBI" id="CHEBI:29035"/>
    </cofactor>
    <text evidence="1">The Mn(2+) ion enhances activity.</text>
</comment>
<dbReference type="AlphaFoldDB" id="A0A1G9A7U2"/>
<name>A0A1G9A7U2_ANEMI</name>
<feature type="binding site" evidence="1">
    <location>
        <position position="355"/>
    </location>
    <ligand>
        <name>Mn(2+)</name>
        <dbReference type="ChEBI" id="CHEBI:29035"/>
        <label>2</label>
    </ligand>
</feature>
<dbReference type="PANTHER" id="PTHR11014:SF122">
    <property type="entry name" value="AMIDOHYDROLASE AMHX"/>
    <property type="match status" value="1"/>
</dbReference>
<dbReference type="SUPFAM" id="SSF55031">
    <property type="entry name" value="Bacterial exopeptidase dimerisation domain"/>
    <property type="match status" value="1"/>
</dbReference>
<evidence type="ECO:0000313" key="3">
    <source>
        <dbReference type="EMBL" id="SDK23377.1"/>
    </source>
</evidence>
<dbReference type="PANTHER" id="PTHR11014">
    <property type="entry name" value="PEPTIDASE M20 FAMILY MEMBER"/>
    <property type="match status" value="1"/>
</dbReference>
<proteinExistence type="predicted"/>
<dbReference type="InterPro" id="IPR002933">
    <property type="entry name" value="Peptidase_M20"/>
</dbReference>
<keyword evidence="3" id="KW-0378">Hydrolase</keyword>
<dbReference type="PIRSF" id="PIRSF005962">
    <property type="entry name" value="Pept_M20D_amidohydro"/>
    <property type="match status" value="1"/>
</dbReference>
<evidence type="ECO:0000256" key="1">
    <source>
        <dbReference type="PIRSR" id="PIRSR005962-1"/>
    </source>
</evidence>
<feature type="binding site" evidence="1">
    <location>
        <position position="159"/>
    </location>
    <ligand>
        <name>Mn(2+)</name>
        <dbReference type="ChEBI" id="CHEBI:29035"/>
        <label>2</label>
    </ligand>
</feature>
<dbReference type="SUPFAM" id="SSF53187">
    <property type="entry name" value="Zn-dependent exopeptidases"/>
    <property type="match status" value="1"/>
</dbReference>
<feature type="binding site" evidence="1">
    <location>
        <position position="101"/>
    </location>
    <ligand>
        <name>Mn(2+)</name>
        <dbReference type="ChEBI" id="CHEBI:29035"/>
        <label>2</label>
    </ligand>
</feature>
<dbReference type="InterPro" id="IPR037484">
    <property type="entry name" value="AmhX-like"/>
</dbReference>
<dbReference type="GO" id="GO:0046872">
    <property type="term" value="F:metal ion binding"/>
    <property type="evidence" value="ECO:0007669"/>
    <property type="project" value="UniProtKB-KW"/>
</dbReference>
<sequence length="387" mass="42670">MELTTSVQKMRSNIMQTFSHLHEHPETSWKEEETTQFIAQRLALLGLRTETFSDCTGVIGVWEPEEASARQKPLTIALRADIDALWQSVDGEWRANHSCGHDAHMTVVLSALEILKKSGYRPPGTIKVIFQPAEETGEGALKMVEKGVVQDVDYLYGLHLRPIQELPDGKAAPAIYNGASLLVRGEVQGLTAHGARPHLGVNAIEVAAAFLQAIRNIHINPMIPSSVKMTSIRAGDENSTNVIPDYARFTLDVRSQSNQTLDDIYEKIQSVARCTADMYDAHITLQPDGRTAAAEVHDEAKAFMHQSIQDVLGKENTAPDVITPGGEDFHFYTLKHPHIKATMLGLGCGLTPGLHHPHMQFNREALVTGAHIMARTVIHTFREGEST</sequence>
<feature type="domain" description="Peptidase M20 dimerisation" evidence="2">
    <location>
        <begin position="186"/>
        <end position="272"/>
    </location>
</feature>
<feature type="binding site" evidence="1">
    <location>
        <position position="99"/>
    </location>
    <ligand>
        <name>Mn(2+)</name>
        <dbReference type="ChEBI" id="CHEBI:29035"/>
        <label>2</label>
    </ligand>
</feature>
<protein>
    <submittedName>
        <fullName evidence="3">Amidohydrolase</fullName>
    </submittedName>
</protein>
<dbReference type="CDD" id="cd08018">
    <property type="entry name" value="M20_Acy1_amhX-like"/>
    <property type="match status" value="1"/>
</dbReference>
<accession>A0A1G9A7U2</accession>
<dbReference type="EMBL" id="FNED01000044">
    <property type="protein sequence ID" value="SDK23377.1"/>
    <property type="molecule type" value="Genomic_DNA"/>
</dbReference>
<dbReference type="GO" id="GO:0016787">
    <property type="term" value="F:hydrolase activity"/>
    <property type="evidence" value="ECO:0007669"/>
    <property type="project" value="UniProtKB-KW"/>
</dbReference>
<dbReference type="InterPro" id="IPR036264">
    <property type="entry name" value="Bact_exopeptidase_dim_dom"/>
</dbReference>
<organism evidence="3 4">
    <name type="scientific">Aneurinibacillus migulanus</name>
    <name type="common">Bacillus migulanus</name>
    <dbReference type="NCBI Taxonomy" id="47500"/>
    <lineage>
        <taxon>Bacteria</taxon>
        <taxon>Bacillati</taxon>
        <taxon>Bacillota</taxon>
        <taxon>Bacilli</taxon>
        <taxon>Bacillales</taxon>
        <taxon>Paenibacillaceae</taxon>
        <taxon>Aneurinibacillus group</taxon>
        <taxon>Aneurinibacillus</taxon>
    </lineage>
</organism>
<dbReference type="InterPro" id="IPR011650">
    <property type="entry name" value="Peptidase_M20_dimer"/>
</dbReference>
<dbReference type="NCBIfam" id="TIGR01891">
    <property type="entry name" value="amidohydrolases"/>
    <property type="match status" value="1"/>
</dbReference>
<keyword evidence="1" id="KW-0479">Metal-binding</keyword>
<dbReference type="Proteomes" id="UP000182836">
    <property type="component" value="Unassembled WGS sequence"/>
</dbReference>
<dbReference type="InterPro" id="IPR017439">
    <property type="entry name" value="Amidohydrolase"/>
</dbReference>
<dbReference type="Gene3D" id="3.30.70.360">
    <property type="match status" value="1"/>
</dbReference>
<evidence type="ECO:0000259" key="2">
    <source>
        <dbReference type="Pfam" id="PF07687"/>
    </source>
</evidence>
<gene>
    <name evidence="3" type="ORF">SAMN04487909_14449</name>
</gene>
<reference evidence="3 4" key="1">
    <citation type="submission" date="2016-10" db="EMBL/GenBank/DDBJ databases">
        <authorList>
            <person name="de Groot N.N."/>
        </authorList>
    </citation>
    <scope>NUCLEOTIDE SEQUENCE [LARGE SCALE GENOMIC DNA]</scope>
    <source>
        <strain evidence="3 4">DSM 2895</strain>
    </source>
</reference>
<dbReference type="Gene3D" id="3.40.630.10">
    <property type="entry name" value="Zn peptidases"/>
    <property type="match status" value="1"/>
</dbReference>
<keyword evidence="1" id="KW-0464">Manganese</keyword>